<evidence type="ECO:0000256" key="3">
    <source>
        <dbReference type="SAM" id="MobiDB-lite"/>
    </source>
</evidence>
<keyword evidence="1" id="KW-0596">Phosphopantetheine</keyword>
<dbReference type="InterPro" id="IPR036736">
    <property type="entry name" value="ACP-like_sf"/>
</dbReference>
<dbReference type="EMBL" id="CADDAV010000033">
    <property type="protein sequence ID" value="CAB0622715.1"/>
    <property type="molecule type" value="Genomic_DNA"/>
</dbReference>
<keyword evidence="2" id="KW-0597">Phosphoprotein</keyword>
<dbReference type="Gene3D" id="1.10.1200.10">
    <property type="entry name" value="ACP-like"/>
    <property type="match status" value="1"/>
</dbReference>
<gene>
    <name evidence="5" type="ORF">CIP107547_02366</name>
</gene>
<accession>A0A811G5V1</accession>
<dbReference type="InterPro" id="IPR020806">
    <property type="entry name" value="PKS_PP-bd"/>
</dbReference>
<reference evidence="5 6" key="1">
    <citation type="submission" date="2020-02" db="EMBL/GenBank/DDBJ databases">
        <authorList>
            <person name="Brisse S."/>
        </authorList>
    </citation>
    <scope>NUCLEOTIDE SEQUENCE [LARGE SCALE GENOMIC DNA]</scope>
    <source>
        <strain evidence="5">CIP107547</strain>
    </source>
</reference>
<dbReference type="InterPro" id="IPR009081">
    <property type="entry name" value="PP-bd_ACP"/>
</dbReference>
<dbReference type="SMART" id="SM00823">
    <property type="entry name" value="PKS_PP"/>
    <property type="match status" value="1"/>
</dbReference>
<comment type="caution">
    <text evidence="5">The sequence shown here is derived from an EMBL/GenBank/DDBJ whole genome shotgun (WGS) entry which is preliminary data.</text>
</comment>
<feature type="domain" description="Carrier" evidence="4">
    <location>
        <begin position="1"/>
        <end position="74"/>
    </location>
</feature>
<evidence type="ECO:0000313" key="6">
    <source>
        <dbReference type="Proteomes" id="UP000480222"/>
    </source>
</evidence>
<evidence type="ECO:0000313" key="5">
    <source>
        <dbReference type="EMBL" id="CAB0622715.1"/>
    </source>
</evidence>
<sequence length="109" mass="11562">MNSTTTTDTITEILTAIYGPIDPQQSLSHLGIDSMTAVRLQREIHHATGIYLPLITFIGDATVATLARAVDNAEPAALALQPRANTACTTQPPATSLAAGPWAAQWHNE</sequence>
<evidence type="ECO:0000256" key="1">
    <source>
        <dbReference type="ARBA" id="ARBA00022450"/>
    </source>
</evidence>
<organism evidence="5 6">
    <name type="scientific">Corynebacterium diphtheriae</name>
    <dbReference type="NCBI Taxonomy" id="1717"/>
    <lineage>
        <taxon>Bacteria</taxon>
        <taxon>Bacillati</taxon>
        <taxon>Actinomycetota</taxon>
        <taxon>Actinomycetes</taxon>
        <taxon>Mycobacteriales</taxon>
        <taxon>Corynebacteriaceae</taxon>
        <taxon>Corynebacterium</taxon>
    </lineage>
</organism>
<feature type="region of interest" description="Disordered" evidence="3">
    <location>
        <begin position="89"/>
        <end position="109"/>
    </location>
</feature>
<dbReference type="SUPFAM" id="SSF47336">
    <property type="entry name" value="ACP-like"/>
    <property type="match status" value="1"/>
</dbReference>
<dbReference type="Proteomes" id="UP000480222">
    <property type="component" value="Unassembled WGS sequence"/>
</dbReference>
<dbReference type="AlphaFoldDB" id="A0A811G5V1"/>
<protein>
    <submittedName>
        <fullName evidence="5">Acyl carrier protein</fullName>
    </submittedName>
</protein>
<evidence type="ECO:0000259" key="4">
    <source>
        <dbReference type="PROSITE" id="PS50075"/>
    </source>
</evidence>
<evidence type="ECO:0000256" key="2">
    <source>
        <dbReference type="ARBA" id="ARBA00022553"/>
    </source>
</evidence>
<dbReference type="GO" id="GO:0031177">
    <property type="term" value="F:phosphopantetheine binding"/>
    <property type="evidence" value="ECO:0007669"/>
    <property type="project" value="InterPro"/>
</dbReference>
<name>A0A811G5V1_CORDP</name>
<dbReference type="PROSITE" id="PS50075">
    <property type="entry name" value="CARRIER"/>
    <property type="match status" value="1"/>
</dbReference>
<proteinExistence type="predicted"/>
<dbReference type="Pfam" id="PF00550">
    <property type="entry name" value="PP-binding"/>
    <property type="match status" value="1"/>
</dbReference>